<keyword evidence="3 5" id="KW-0949">S-adenosyl-L-methionine</keyword>
<evidence type="ECO:0008006" key="12">
    <source>
        <dbReference type="Google" id="ProtNLM"/>
    </source>
</evidence>
<feature type="domain" description="WSC" evidence="8">
    <location>
        <begin position="498"/>
        <end position="590"/>
    </location>
</feature>
<keyword evidence="4 5" id="KW-0694">RNA-binding</keyword>
<feature type="compositionally biased region" description="Basic and acidic residues" evidence="6">
    <location>
        <begin position="908"/>
        <end position="917"/>
    </location>
</feature>
<dbReference type="InterPro" id="IPR018535">
    <property type="entry name" value="DUF1996"/>
</dbReference>
<reference evidence="10" key="2">
    <citation type="submission" date="2023-06" db="EMBL/GenBank/DDBJ databases">
        <authorList>
            <consortium name="Lawrence Berkeley National Laboratory"/>
            <person name="Mondo S.J."/>
            <person name="Hensen N."/>
            <person name="Bonometti L."/>
            <person name="Westerberg I."/>
            <person name="Brannstrom I.O."/>
            <person name="Guillou S."/>
            <person name="Cros-Aarteil S."/>
            <person name="Calhoun S."/>
            <person name="Haridas S."/>
            <person name="Kuo A."/>
            <person name="Pangilinan J."/>
            <person name="Riley R."/>
            <person name="Labutti K."/>
            <person name="Andreopoulos B."/>
            <person name="Lipzen A."/>
            <person name="Chen C."/>
            <person name="Yanf M."/>
            <person name="Daum C."/>
            <person name="Ng V."/>
            <person name="Clum A."/>
            <person name="Steindorff A."/>
            <person name="Ohm R."/>
            <person name="Martin F."/>
            <person name="Silar P."/>
            <person name="Natvig D."/>
            <person name="Lalanne C."/>
            <person name="Gautier V."/>
            <person name="Ament-Velasquez S.L."/>
            <person name="Kruys A."/>
            <person name="Hutchinson M.I."/>
            <person name="Powell A.J."/>
            <person name="Barry K."/>
            <person name="Miller A.N."/>
            <person name="Grigoriev I.V."/>
            <person name="Debuchy R."/>
            <person name="Gladieux P."/>
            <person name="Thoren M.H."/>
            <person name="Johannesson H."/>
        </authorList>
    </citation>
    <scope>NUCLEOTIDE SEQUENCE</scope>
    <source>
        <strain evidence="10">PSN324</strain>
    </source>
</reference>
<dbReference type="PANTHER" id="PTHR43662">
    <property type="match status" value="1"/>
</dbReference>
<feature type="domain" description="SAM-dependent MTase RsmB/NOP-type" evidence="9">
    <location>
        <begin position="672"/>
        <end position="1052"/>
    </location>
</feature>
<keyword evidence="11" id="KW-1185">Reference proteome</keyword>
<evidence type="ECO:0000256" key="2">
    <source>
        <dbReference type="ARBA" id="ARBA00022679"/>
    </source>
</evidence>
<keyword evidence="2 5" id="KW-0808">Transferase</keyword>
<evidence type="ECO:0000259" key="8">
    <source>
        <dbReference type="PROSITE" id="PS51212"/>
    </source>
</evidence>
<dbReference type="Pfam" id="PF01189">
    <property type="entry name" value="Methyltr_RsmB-F"/>
    <property type="match status" value="1"/>
</dbReference>
<dbReference type="EMBL" id="MU865113">
    <property type="protein sequence ID" value="KAK4457458.1"/>
    <property type="molecule type" value="Genomic_DNA"/>
</dbReference>
<evidence type="ECO:0000256" key="4">
    <source>
        <dbReference type="ARBA" id="ARBA00022884"/>
    </source>
</evidence>
<sequence length="1117" mass="118977">MHFTTIVATLGMVSSTYAAQAERTFAVLRHKPGGPLTTCRADPIVSPGGPSAHVHTVMGASNFGFNATGENLRQSSCTTAKPKGDLSSYWFPTLYFRDPSTKKLEPVPFFYMNVYYFMDATNDDIKAFPVGLQIVSGNAQLRSVPAGTNGGGTQLDPSKGPIQPVQLTCPRGNFNPPSWPSGSDGSMAGIGDPFNQGSGMGFPFQNCDGYASPLRADVHMPSCYNPQAGLTNYKNNMAFPTAASNGRLDCPEGWIHVPHMFYETYWDTAKFAPRFQNLIGKESPFVFANGDATGFSVHADFISGWDEAELQNVIDNCNVGHAGIHTCPGLKLGVNPDSEKCEIKCPIDEDVVGPLENLPGNNPIRGWQYGTGGGSPAPVPAPAPVVEPVQEASSAPAIKSAPQEPSSAAPAPAPAPTSSRAAAPPPPAPTTTLVPVTKPVVEQPSAPASAPPVVDEAGRTTTIYNTVTVWQTKTVYLDDAAPTKSAEQVVKGGAEISGFKYVGCYRDGSNRVLSGKILPKIGDVSNTACVNFCNSKGFSVAGTEYGGECYCGNGLNKLEKLDDSNCSFTCKGDAGQNCGGDWALSLYTKGGNAPATANQKRHAHNHLLHHLSPALSILLVHDLLLSKGGIALPASHGLRASIERHKARLSSEFTKARIRRKCATVEALRAQVDSALGPAHPRWIRVNAVKSTLDEQLDSTFKGFKLVATIKEVMDSPAGSKVICLDGHVPNLVAASPGVDFTKTQAYKKGEIILQDKASCFPAYLLDPRPDGADGDIIDACSAPGNKTTHLAGILAERGAELNGRKQRIHAFEKDKARAKTLAKMIGVAGSEGITTVHPGADFLRADPESPEFAKVTCLLLDPSCSGSGIVGRDDAPEFCLPSASASASASAGGGAKPGPPAKKRKREEKEDAEKKTAVLPLLDDDGVPSSEGLSPQALESRIQALASFQLSIILHAFSFPAARRVTYSTCSIYPGENEGVVIKALESDVAKRRGWKVLKRDEQVRGMREWDVRGWKDECGGNEEIAEGCIRAERGDGRGTMGFFVVAFVRDGEKDDKAEEDLGPYERDEEGRIVREFDGMPVLKRRKGEAATEVEVDMEVDEDGDEDGDEWGGFDD</sequence>
<dbReference type="InterPro" id="IPR029063">
    <property type="entry name" value="SAM-dependent_MTases_sf"/>
</dbReference>
<dbReference type="InterPro" id="IPR002889">
    <property type="entry name" value="WSC_carb-bd"/>
</dbReference>
<feature type="active site" description="Nucleophile" evidence="5">
    <location>
        <position position="971"/>
    </location>
</feature>
<dbReference type="Pfam" id="PF01822">
    <property type="entry name" value="WSC"/>
    <property type="match status" value="1"/>
</dbReference>
<dbReference type="Proteomes" id="UP001321749">
    <property type="component" value="Unassembled WGS sequence"/>
</dbReference>
<dbReference type="Gene3D" id="3.40.50.150">
    <property type="entry name" value="Vaccinia Virus protein VP39"/>
    <property type="match status" value="1"/>
</dbReference>
<keyword evidence="7" id="KW-0732">Signal</keyword>
<feature type="region of interest" description="Disordered" evidence="6">
    <location>
        <begin position="1097"/>
        <end position="1117"/>
    </location>
</feature>
<evidence type="ECO:0000256" key="6">
    <source>
        <dbReference type="SAM" id="MobiDB-lite"/>
    </source>
</evidence>
<dbReference type="AlphaFoldDB" id="A0AAV9H9W7"/>
<reference evidence="10" key="1">
    <citation type="journal article" date="2023" name="Mol. Phylogenet. Evol.">
        <title>Genome-scale phylogeny and comparative genomics of the fungal order Sordariales.</title>
        <authorList>
            <person name="Hensen N."/>
            <person name="Bonometti L."/>
            <person name="Westerberg I."/>
            <person name="Brannstrom I.O."/>
            <person name="Guillou S."/>
            <person name="Cros-Aarteil S."/>
            <person name="Calhoun S."/>
            <person name="Haridas S."/>
            <person name="Kuo A."/>
            <person name="Mondo S."/>
            <person name="Pangilinan J."/>
            <person name="Riley R."/>
            <person name="LaButti K."/>
            <person name="Andreopoulos B."/>
            <person name="Lipzen A."/>
            <person name="Chen C."/>
            <person name="Yan M."/>
            <person name="Daum C."/>
            <person name="Ng V."/>
            <person name="Clum A."/>
            <person name="Steindorff A."/>
            <person name="Ohm R.A."/>
            <person name="Martin F."/>
            <person name="Silar P."/>
            <person name="Natvig D.O."/>
            <person name="Lalanne C."/>
            <person name="Gautier V."/>
            <person name="Ament-Velasquez S.L."/>
            <person name="Kruys A."/>
            <person name="Hutchinson M.I."/>
            <person name="Powell A.J."/>
            <person name="Barry K."/>
            <person name="Miller A.N."/>
            <person name="Grigoriev I.V."/>
            <person name="Debuchy R."/>
            <person name="Gladieux P."/>
            <person name="Hiltunen Thoren M."/>
            <person name="Johannesson H."/>
        </authorList>
    </citation>
    <scope>NUCLEOTIDE SEQUENCE</scope>
    <source>
        <strain evidence="10">PSN324</strain>
    </source>
</reference>
<evidence type="ECO:0000313" key="11">
    <source>
        <dbReference type="Proteomes" id="UP001321749"/>
    </source>
</evidence>
<feature type="compositionally biased region" description="Low complexity" evidence="6">
    <location>
        <begin position="400"/>
        <end position="422"/>
    </location>
</feature>
<dbReference type="PANTHER" id="PTHR43662:SF11">
    <property type="entry name" value="WSC DOMAIN-CONTAINING PROTEIN"/>
    <property type="match status" value="1"/>
</dbReference>
<dbReference type="InterPro" id="IPR001678">
    <property type="entry name" value="MeTrfase_RsmB-F_NOP2_dom"/>
</dbReference>
<feature type="chain" id="PRO_5043642400" description="WSC domain-containing protein" evidence="7">
    <location>
        <begin position="19"/>
        <end position="1117"/>
    </location>
</feature>
<dbReference type="Pfam" id="PF09362">
    <property type="entry name" value="DUF1996"/>
    <property type="match status" value="1"/>
</dbReference>
<name>A0AAV9H9W7_9PEZI</name>
<dbReference type="Gene3D" id="3.30.70.1170">
    <property type="entry name" value="Sun protein, domain 3"/>
    <property type="match status" value="1"/>
</dbReference>
<protein>
    <recommendedName>
        <fullName evidence="12">WSC domain-containing protein</fullName>
    </recommendedName>
</protein>
<dbReference type="GO" id="GO:0003723">
    <property type="term" value="F:RNA binding"/>
    <property type="evidence" value="ECO:0007669"/>
    <property type="project" value="UniProtKB-UniRule"/>
</dbReference>
<dbReference type="GO" id="GO:0008173">
    <property type="term" value="F:RNA methyltransferase activity"/>
    <property type="evidence" value="ECO:0007669"/>
    <property type="project" value="InterPro"/>
</dbReference>
<dbReference type="FunFam" id="3.30.70.1170:FF:000006">
    <property type="entry name" value="NOL1/NOP2/Sun domain family protein"/>
    <property type="match status" value="1"/>
</dbReference>
<dbReference type="PRINTS" id="PR02008">
    <property type="entry name" value="RCMTFAMILY"/>
</dbReference>
<feature type="binding site" evidence="5">
    <location>
        <position position="813"/>
    </location>
    <ligand>
        <name>S-adenosyl-L-methionine</name>
        <dbReference type="ChEBI" id="CHEBI:59789"/>
    </ligand>
</feature>
<feature type="binding site" evidence="5">
    <location>
        <begin position="781"/>
        <end position="787"/>
    </location>
    <ligand>
        <name>S-adenosyl-L-methionine</name>
        <dbReference type="ChEBI" id="CHEBI:59789"/>
    </ligand>
</feature>
<comment type="caution">
    <text evidence="10">The sequence shown here is derived from an EMBL/GenBank/DDBJ whole genome shotgun (WGS) entry which is preliminary data.</text>
</comment>
<evidence type="ECO:0000256" key="3">
    <source>
        <dbReference type="ARBA" id="ARBA00022691"/>
    </source>
</evidence>
<organism evidence="10 11">
    <name type="scientific">Cladorrhinum samala</name>
    <dbReference type="NCBI Taxonomy" id="585594"/>
    <lineage>
        <taxon>Eukaryota</taxon>
        <taxon>Fungi</taxon>
        <taxon>Dikarya</taxon>
        <taxon>Ascomycota</taxon>
        <taxon>Pezizomycotina</taxon>
        <taxon>Sordariomycetes</taxon>
        <taxon>Sordariomycetidae</taxon>
        <taxon>Sordariales</taxon>
        <taxon>Podosporaceae</taxon>
        <taxon>Cladorrhinum</taxon>
    </lineage>
</organism>
<dbReference type="SMART" id="SM00321">
    <property type="entry name" value="WSC"/>
    <property type="match status" value="1"/>
</dbReference>
<evidence type="ECO:0000256" key="7">
    <source>
        <dbReference type="SAM" id="SignalP"/>
    </source>
</evidence>
<feature type="region of interest" description="Disordered" evidence="6">
    <location>
        <begin position="363"/>
        <end position="434"/>
    </location>
</feature>
<accession>A0AAV9H9W7</accession>
<gene>
    <name evidence="10" type="ORF">QBC42DRAFT_309346</name>
</gene>
<dbReference type="InterPro" id="IPR049560">
    <property type="entry name" value="MeTrfase_RsmB-F_NOP2_cat"/>
</dbReference>
<dbReference type="InterPro" id="IPR023267">
    <property type="entry name" value="RCMT"/>
</dbReference>
<dbReference type="SUPFAM" id="SSF53335">
    <property type="entry name" value="S-adenosyl-L-methionine-dependent methyltransferases"/>
    <property type="match status" value="1"/>
</dbReference>
<proteinExistence type="inferred from homology"/>
<dbReference type="PROSITE" id="PS51686">
    <property type="entry name" value="SAM_MT_RSMB_NOP"/>
    <property type="match status" value="1"/>
</dbReference>
<dbReference type="InterPro" id="IPR049561">
    <property type="entry name" value="NSUN5_7_fdxn-like"/>
</dbReference>
<comment type="caution">
    <text evidence="5">Lacks conserved residue(s) required for the propagation of feature annotation.</text>
</comment>
<evidence type="ECO:0000259" key="9">
    <source>
        <dbReference type="PROSITE" id="PS51686"/>
    </source>
</evidence>
<dbReference type="GO" id="GO:0001510">
    <property type="term" value="P:RNA methylation"/>
    <property type="evidence" value="ECO:0007669"/>
    <property type="project" value="InterPro"/>
</dbReference>
<evidence type="ECO:0000256" key="1">
    <source>
        <dbReference type="ARBA" id="ARBA00022603"/>
    </source>
</evidence>
<feature type="signal peptide" evidence="7">
    <location>
        <begin position="1"/>
        <end position="18"/>
    </location>
</feature>
<evidence type="ECO:0000256" key="5">
    <source>
        <dbReference type="PROSITE-ProRule" id="PRU01023"/>
    </source>
</evidence>
<evidence type="ECO:0000313" key="10">
    <source>
        <dbReference type="EMBL" id="KAK4457458.1"/>
    </source>
</evidence>
<keyword evidence="1 5" id="KW-0489">Methyltransferase</keyword>
<dbReference type="PROSITE" id="PS51212">
    <property type="entry name" value="WSC"/>
    <property type="match status" value="1"/>
</dbReference>
<dbReference type="Pfam" id="PF21148">
    <property type="entry name" value="NSUN5_fdxn-like"/>
    <property type="match status" value="1"/>
</dbReference>
<feature type="binding site" evidence="5">
    <location>
        <position position="862"/>
    </location>
    <ligand>
        <name>S-adenosyl-L-methionine</name>
        <dbReference type="ChEBI" id="CHEBI:59789"/>
    </ligand>
</feature>
<feature type="region of interest" description="Disordered" evidence="6">
    <location>
        <begin position="885"/>
        <end position="934"/>
    </location>
</feature>
<comment type="similarity">
    <text evidence="5">Belongs to the class I-like SAM-binding methyltransferase superfamily. RsmB/NOP family.</text>
</comment>